<organism evidence="1 2">
    <name type="scientific">Stylosanthes scabra</name>
    <dbReference type="NCBI Taxonomy" id="79078"/>
    <lineage>
        <taxon>Eukaryota</taxon>
        <taxon>Viridiplantae</taxon>
        <taxon>Streptophyta</taxon>
        <taxon>Embryophyta</taxon>
        <taxon>Tracheophyta</taxon>
        <taxon>Spermatophyta</taxon>
        <taxon>Magnoliopsida</taxon>
        <taxon>eudicotyledons</taxon>
        <taxon>Gunneridae</taxon>
        <taxon>Pentapetalae</taxon>
        <taxon>rosids</taxon>
        <taxon>fabids</taxon>
        <taxon>Fabales</taxon>
        <taxon>Fabaceae</taxon>
        <taxon>Papilionoideae</taxon>
        <taxon>50 kb inversion clade</taxon>
        <taxon>dalbergioids sensu lato</taxon>
        <taxon>Dalbergieae</taxon>
        <taxon>Pterocarpus clade</taxon>
        <taxon>Stylosanthes</taxon>
    </lineage>
</organism>
<dbReference type="EMBL" id="JASCZI010090695">
    <property type="protein sequence ID" value="MED6145116.1"/>
    <property type="molecule type" value="Genomic_DNA"/>
</dbReference>
<evidence type="ECO:0000313" key="1">
    <source>
        <dbReference type="EMBL" id="MED6145116.1"/>
    </source>
</evidence>
<gene>
    <name evidence="1" type="ORF">PIB30_022114</name>
</gene>
<proteinExistence type="predicted"/>
<accession>A0ABU6T8R1</accession>
<reference evidence="1 2" key="1">
    <citation type="journal article" date="2023" name="Plants (Basel)">
        <title>Bridging the Gap: Combining Genomics and Transcriptomics Approaches to Understand Stylosanthes scabra, an Orphan Legume from the Brazilian Caatinga.</title>
        <authorList>
            <person name="Ferreira-Neto J.R.C."/>
            <person name="da Silva M.D."/>
            <person name="Binneck E."/>
            <person name="de Melo N.F."/>
            <person name="da Silva R.H."/>
            <person name="de Melo A.L.T.M."/>
            <person name="Pandolfi V."/>
            <person name="Bustamante F.O."/>
            <person name="Brasileiro-Vidal A.C."/>
            <person name="Benko-Iseppon A.M."/>
        </authorList>
    </citation>
    <scope>NUCLEOTIDE SEQUENCE [LARGE SCALE GENOMIC DNA]</scope>
    <source>
        <tissue evidence="1">Leaves</tissue>
    </source>
</reference>
<dbReference type="Proteomes" id="UP001341840">
    <property type="component" value="Unassembled WGS sequence"/>
</dbReference>
<comment type="caution">
    <text evidence="1">The sequence shown here is derived from an EMBL/GenBank/DDBJ whole genome shotgun (WGS) entry which is preliminary data.</text>
</comment>
<protein>
    <submittedName>
        <fullName evidence="1">Uncharacterized protein</fullName>
    </submittedName>
</protein>
<keyword evidence="2" id="KW-1185">Reference proteome</keyword>
<sequence>MAKEHEQEEEVARLSHCQTTTVPLFIGKRSHCRRNLLPSRVGLDVELLLSLELMVFGAYGWGIGNEVLPCGIDSLGGGVDSLDLKQSNVRSLYPASRFCSRWNRFVFEQWVLNDFLNRFAFNANRLG</sequence>
<name>A0ABU6T8R1_9FABA</name>
<evidence type="ECO:0000313" key="2">
    <source>
        <dbReference type="Proteomes" id="UP001341840"/>
    </source>
</evidence>